<keyword evidence="5 14" id="KW-0723">Serine/threonine-protein kinase</keyword>
<dbReference type="GO" id="GO:0004674">
    <property type="term" value="F:protein serine/threonine kinase activity"/>
    <property type="evidence" value="ECO:0007669"/>
    <property type="project" value="UniProtKB-KW"/>
</dbReference>
<evidence type="ECO:0000256" key="2">
    <source>
        <dbReference type="ARBA" id="ARBA00001946"/>
    </source>
</evidence>
<keyword evidence="18" id="KW-1185">Reference proteome</keyword>
<evidence type="ECO:0000256" key="8">
    <source>
        <dbReference type="ARBA" id="ARBA00022741"/>
    </source>
</evidence>
<dbReference type="PANTHER" id="PTHR30305">
    <property type="entry name" value="PROTEIN YJDM-RELATED"/>
    <property type="match status" value="1"/>
</dbReference>
<sequence length="310" mass="34458">MLPTLQELVQDNNDKIKFQWIAGQSSSNRLISDEDTSSANIVGHLNLIHPSRIQIFGLEEMDYYIRLEKSRQINYIKELYNGKSPAILIANNLQAPQVLINNCSQYNIPLLSTHIDAAKLIDILRVYISKKLAPIEIIHGVFLDVFGIGVLITGKSGLGKSELALELISRGHVLIADDVVELFQVAPSIVEGKCPTLLQNLLEVRGLGLLDIRTIFGEIAVRHKMRLKLVVDLMKQSNNDVFERLPLQKGVTKNILGVPIRSVTIQVAAGRNLAVIVEAAVRNTILQMRGIDTFGDFIERQTIAILSNNN</sequence>
<feature type="domain" description="HPr(Ser) kinase/phosphorylase N-terminal" evidence="15">
    <location>
        <begin position="4"/>
        <end position="127"/>
    </location>
</feature>
<dbReference type="PATRIC" id="fig|1208920.3.peg.626"/>
<evidence type="ECO:0000256" key="1">
    <source>
        <dbReference type="ARBA" id="ARBA00001120"/>
    </source>
</evidence>
<dbReference type="GO" id="GO:0004712">
    <property type="term" value="F:protein serine/threonine/tyrosine kinase activity"/>
    <property type="evidence" value="ECO:0007669"/>
    <property type="project" value="UniProtKB-UniRule"/>
</dbReference>
<comment type="catalytic activity">
    <reaction evidence="1 14">
        <text>[HPr protein]-L-serine + ATP = [HPr protein]-O-phospho-L-serine + ADP + H(+)</text>
        <dbReference type="Rhea" id="RHEA:46600"/>
        <dbReference type="Rhea" id="RHEA-COMP:11602"/>
        <dbReference type="Rhea" id="RHEA-COMP:11603"/>
        <dbReference type="ChEBI" id="CHEBI:15378"/>
        <dbReference type="ChEBI" id="CHEBI:29999"/>
        <dbReference type="ChEBI" id="CHEBI:30616"/>
        <dbReference type="ChEBI" id="CHEBI:83421"/>
        <dbReference type="ChEBI" id="CHEBI:456216"/>
    </reaction>
</comment>
<dbReference type="NCBIfam" id="TIGR00679">
    <property type="entry name" value="hpr-ser"/>
    <property type="match status" value="1"/>
</dbReference>
<evidence type="ECO:0000256" key="5">
    <source>
        <dbReference type="ARBA" id="ARBA00022527"/>
    </source>
</evidence>
<comment type="miscellaneous">
    <text evidence="14">Both phosphorylation and phosphorolysis are carried out by the same active site and suggest a common mechanism for both reactions.</text>
</comment>
<comment type="cofactor">
    <cofactor evidence="2 14">
        <name>Mg(2+)</name>
        <dbReference type="ChEBI" id="CHEBI:18420"/>
    </cofactor>
</comment>
<dbReference type="RefSeq" id="WP_015397313.1">
    <property type="nucleotide sequence ID" value="NC_020299.1"/>
</dbReference>
<evidence type="ECO:0000256" key="7">
    <source>
        <dbReference type="ARBA" id="ARBA00022723"/>
    </source>
</evidence>
<dbReference type="EMBL" id="CP003805">
    <property type="protein sequence ID" value="AGF48628.1"/>
    <property type="molecule type" value="Genomic_DNA"/>
</dbReference>
<dbReference type="Proteomes" id="UP000011541">
    <property type="component" value="Chromosome"/>
</dbReference>
<evidence type="ECO:0000259" key="15">
    <source>
        <dbReference type="Pfam" id="PF02603"/>
    </source>
</evidence>
<dbReference type="SUPFAM" id="SSF75138">
    <property type="entry name" value="HprK N-terminal domain-like"/>
    <property type="match status" value="1"/>
</dbReference>
<dbReference type="AlphaFoldDB" id="M1L7R7"/>
<evidence type="ECO:0000313" key="18">
    <source>
        <dbReference type="Proteomes" id="UP000011541"/>
    </source>
</evidence>
<dbReference type="KEGG" id="kon:CONE_0082"/>
<dbReference type="GO" id="GO:0000287">
    <property type="term" value="F:magnesium ion binding"/>
    <property type="evidence" value="ECO:0007669"/>
    <property type="project" value="UniProtKB-UniRule"/>
</dbReference>
<dbReference type="SUPFAM" id="SSF53795">
    <property type="entry name" value="PEP carboxykinase-like"/>
    <property type="match status" value="1"/>
</dbReference>
<dbReference type="InterPro" id="IPR011104">
    <property type="entry name" value="Hpr_kin/Pase_C"/>
</dbReference>
<dbReference type="OrthoDB" id="9778803at2"/>
<evidence type="ECO:0000259" key="16">
    <source>
        <dbReference type="Pfam" id="PF07475"/>
    </source>
</evidence>
<evidence type="ECO:0000256" key="12">
    <source>
        <dbReference type="ARBA" id="ARBA00023268"/>
    </source>
</evidence>
<feature type="region of interest" description="Important for the catalytic mechanism of both phosphorylation and dephosphorylation" evidence="14">
    <location>
        <begin position="202"/>
        <end position="211"/>
    </location>
</feature>
<feature type="active site" evidence="14">
    <location>
        <position position="244"/>
    </location>
</feature>
<evidence type="ECO:0000256" key="10">
    <source>
        <dbReference type="ARBA" id="ARBA00022840"/>
    </source>
</evidence>
<protein>
    <recommendedName>
        <fullName evidence="14">HPr kinase/phosphorylase</fullName>
        <shortName evidence="14">HPrK/P</shortName>
        <ecNumber evidence="14">2.7.11.-</ecNumber>
        <ecNumber evidence="14">2.7.4.-</ecNumber>
    </recommendedName>
    <alternativeName>
        <fullName evidence="14">HPr(Ser) kinase/phosphorylase</fullName>
    </alternativeName>
</protein>
<comment type="function">
    <text evidence="14">Catalyzes the ATP- as well as the pyrophosphate-dependent phosphorylation of a specific serine residue in HPr, a phosphocarrier protein of the phosphoenolpyruvate-dependent sugar phosphotransferase system (PTS). HprK/P also catalyzes the pyrophosphate-producing, inorganic phosphate-dependent dephosphorylation (phosphorolysis) of seryl-phosphorylated HPr (P-Ser-HPr).</text>
</comment>
<feature type="domain" description="HPr kinase/phosphorylase C-terminal" evidence="16">
    <location>
        <begin position="131"/>
        <end position="300"/>
    </location>
</feature>
<evidence type="ECO:0000313" key="17">
    <source>
        <dbReference type="EMBL" id="AGF48628.1"/>
    </source>
</evidence>
<name>M1L7R7_9PROT</name>
<evidence type="ECO:0000256" key="4">
    <source>
        <dbReference type="ARBA" id="ARBA00011643"/>
    </source>
</evidence>
<proteinExistence type="inferred from homology"/>
<evidence type="ECO:0000256" key="9">
    <source>
        <dbReference type="ARBA" id="ARBA00022777"/>
    </source>
</evidence>
<dbReference type="EC" id="2.7.4.-" evidence="14"/>
<dbReference type="Pfam" id="PF02603">
    <property type="entry name" value="Hpr_kinase_N"/>
    <property type="match status" value="1"/>
</dbReference>
<dbReference type="GO" id="GO:0005524">
    <property type="term" value="F:ATP binding"/>
    <property type="evidence" value="ECO:0007669"/>
    <property type="project" value="UniProtKB-UniRule"/>
</dbReference>
<dbReference type="eggNOG" id="COG1493">
    <property type="taxonomic scope" value="Bacteria"/>
</dbReference>
<dbReference type="FunFam" id="3.40.50.300:FF:000174">
    <property type="entry name" value="HPr kinase/phosphorylase"/>
    <property type="match status" value="1"/>
</dbReference>
<dbReference type="PANTHER" id="PTHR30305:SF1">
    <property type="entry name" value="HPR KINASE_PHOSPHORYLASE"/>
    <property type="match status" value="1"/>
</dbReference>
<organism evidence="17 18">
    <name type="scientific">Candidatus Kinetoplastidibacterium stringomonadis TCC290E</name>
    <dbReference type="NCBI Taxonomy" id="1208920"/>
    <lineage>
        <taxon>Bacteria</taxon>
        <taxon>Pseudomonadati</taxon>
        <taxon>Pseudomonadota</taxon>
        <taxon>Betaproteobacteria</taxon>
        <taxon>Candidatus Kinetoplastidibacterium</taxon>
    </lineage>
</organism>
<keyword evidence="7 14" id="KW-0479">Metal-binding</keyword>
<keyword evidence="10 14" id="KW-0067">ATP-binding</keyword>
<dbReference type="Pfam" id="PF07475">
    <property type="entry name" value="Hpr_kinase_C"/>
    <property type="match status" value="1"/>
</dbReference>
<feature type="region of interest" description="Important for the catalytic mechanism of dephosphorylation" evidence="14">
    <location>
        <begin position="266"/>
        <end position="271"/>
    </location>
</feature>
<dbReference type="HOGENOM" id="CLU_052030_0_2_4"/>
<comment type="similarity">
    <text evidence="3 14">Belongs to the HPrK/P family.</text>
</comment>
<feature type="binding site" evidence="14">
    <location>
        <begin position="154"/>
        <end position="161"/>
    </location>
    <ligand>
        <name>ATP</name>
        <dbReference type="ChEBI" id="CHEBI:30616"/>
    </ligand>
</feature>
<keyword evidence="12 14" id="KW-0511">Multifunctional enzyme</keyword>
<dbReference type="InterPro" id="IPR003755">
    <property type="entry name" value="HPr(Ser)_kin/Pase"/>
</dbReference>
<dbReference type="HAMAP" id="MF_01249">
    <property type="entry name" value="HPr_kinase"/>
    <property type="match status" value="1"/>
</dbReference>
<keyword evidence="9 14" id="KW-0418">Kinase</keyword>
<dbReference type="GO" id="GO:0000155">
    <property type="term" value="F:phosphorelay sensor kinase activity"/>
    <property type="evidence" value="ECO:0007669"/>
    <property type="project" value="InterPro"/>
</dbReference>
<evidence type="ECO:0000256" key="13">
    <source>
        <dbReference type="ARBA" id="ARBA00047657"/>
    </source>
</evidence>
<gene>
    <name evidence="14" type="primary">hprK</name>
    <name evidence="17" type="ORF">CONE_0082</name>
</gene>
<comment type="catalytic activity">
    <reaction evidence="13 14">
        <text>[HPr protein]-O-phospho-L-serine + phosphate + H(+) = [HPr protein]-L-serine + diphosphate</text>
        <dbReference type="Rhea" id="RHEA:46604"/>
        <dbReference type="Rhea" id="RHEA-COMP:11602"/>
        <dbReference type="Rhea" id="RHEA-COMP:11603"/>
        <dbReference type="ChEBI" id="CHEBI:15378"/>
        <dbReference type="ChEBI" id="CHEBI:29999"/>
        <dbReference type="ChEBI" id="CHEBI:33019"/>
        <dbReference type="ChEBI" id="CHEBI:43474"/>
        <dbReference type="ChEBI" id="CHEBI:83421"/>
    </reaction>
</comment>
<feature type="active site" evidence="14">
    <location>
        <position position="160"/>
    </location>
</feature>
<keyword evidence="11 14" id="KW-0460">Magnesium</keyword>
<feature type="active site" evidence="14">
    <location>
        <position position="139"/>
    </location>
</feature>
<keyword evidence="6 14" id="KW-0808">Transferase</keyword>
<evidence type="ECO:0000256" key="3">
    <source>
        <dbReference type="ARBA" id="ARBA00006883"/>
    </source>
</evidence>
<feature type="binding site" evidence="14">
    <location>
        <position position="161"/>
    </location>
    <ligand>
        <name>Mg(2+)</name>
        <dbReference type="ChEBI" id="CHEBI:18420"/>
    </ligand>
</feature>
<feature type="active site" description="Proton acceptor; for phosphorylation activity. Proton donor; for dephosphorylation activity" evidence="14">
    <location>
        <position position="178"/>
    </location>
</feature>
<feature type="binding site" evidence="14">
    <location>
        <position position="203"/>
    </location>
    <ligand>
        <name>Mg(2+)</name>
        <dbReference type="ChEBI" id="CHEBI:18420"/>
    </ligand>
</feature>
<dbReference type="InterPro" id="IPR011126">
    <property type="entry name" value="Hpr_kin/Pase_Hpr_N"/>
</dbReference>
<comment type="subunit">
    <text evidence="4 14">Homohexamer.</text>
</comment>
<comment type="domain">
    <text evidence="14">The Walker A ATP-binding motif also binds Pi and PPi.</text>
</comment>
<dbReference type="Gene3D" id="3.40.1390.20">
    <property type="entry name" value="HprK N-terminal domain-like"/>
    <property type="match status" value="1"/>
</dbReference>
<evidence type="ECO:0000256" key="14">
    <source>
        <dbReference type="HAMAP-Rule" id="MF_01249"/>
    </source>
</evidence>
<dbReference type="EC" id="2.7.11.-" evidence="14"/>
<dbReference type="GO" id="GO:0006109">
    <property type="term" value="P:regulation of carbohydrate metabolic process"/>
    <property type="evidence" value="ECO:0007669"/>
    <property type="project" value="UniProtKB-UniRule"/>
</dbReference>
<dbReference type="CDD" id="cd01918">
    <property type="entry name" value="HprK_C"/>
    <property type="match status" value="1"/>
</dbReference>
<accession>M1L7R7</accession>
<reference evidence="17 18" key="1">
    <citation type="journal article" date="2013" name="Genome Biol. Evol.">
        <title>Genome evolution and phylogenomic analysis of candidatus kinetoplastibacterium, the betaproteobacterial endosymbionts of strigomonas and angomonas.</title>
        <authorList>
            <person name="Alves J.M."/>
            <person name="Serrano M.G."/>
            <person name="Maia da Silva F."/>
            <person name="Voegtly L.J."/>
            <person name="Matveyev A.V."/>
            <person name="Teixeira M.M."/>
            <person name="Camargo E.P."/>
            <person name="Buck G.A."/>
        </authorList>
    </citation>
    <scope>NUCLEOTIDE SEQUENCE [LARGE SCALE GENOMIC DNA]</scope>
    <source>
        <strain evidence="17 18">TCC290E</strain>
    </source>
</reference>
<dbReference type="InterPro" id="IPR027417">
    <property type="entry name" value="P-loop_NTPase"/>
</dbReference>
<dbReference type="Gene3D" id="3.40.50.300">
    <property type="entry name" value="P-loop containing nucleotide triphosphate hydrolases"/>
    <property type="match status" value="1"/>
</dbReference>
<dbReference type="InterPro" id="IPR028979">
    <property type="entry name" value="Ser_kin/Pase_Hpr-like_N_sf"/>
</dbReference>
<evidence type="ECO:0000256" key="11">
    <source>
        <dbReference type="ARBA" id="ARBA00022842"/>
    </source>
</evidence>
<evidence type="ECO:0000256" key="6">
    <source>
        <dbReference type="ARBA" id="ARBA00022679"/>
    </source>
</evidence>
<dbReference type="STRING" id="1208920.CONE_0082"/>
<keyword evidence="8 14" id="KW-0547">Nucleotide-binding</keyword>